<keyword evidence="1" id="KW-1133">Transmembrane helix</keyword>
<gene>
    <name evidence="2" type="ORF">Sjap_001530</name>
</gene>
<feature type="transmembrane region" description="Helical" evidence="1">
    <location>
        <begin position="12"/>
        <end position="36"/>
    </location>
</feature>
<evidence type="ECO:0000313" key="2">
    <source>
        <dbReference type="EMBL" id="KAK9154050.1"/>
    </source>
</evidence>
<dbReference type="AlphaFoldDB" id="A0AAP0KMP2"/>
<proteinExistence type="predicted"/>
<name>A0AAP0KMP2_9MAGN</name>
<evidence type="ECO:0000313" key="3">
    <source>
        <dbReference type="Proteomes" id="UP001417504"/>
    </source>
</evidence>
<keyword evidence="3" id="KW-1185">Reference proteome</keyword>
<keyword evidence="1" id="KW-0472">Membrane</keyword>
<reference evidence="2 3" key="1">
    <citation type="submission" date="2024-01" db="EMBL/GenBank/DDBJ databases">
        <title>Genome assemblies of Stephania.</title>
        <authorList>
            <person name="Yang L."/>
        </authorList>
    </citation>
    <scope>NUCLEOTIDE SEQUENCE [LARGE SCALE GENOMIC DNA]</scope>
    <source>
        <strain evidence="2">QJT</strain>
        <tissue evidence="2">Leaf</tissue>
    </source>
</reference>
<evidence type="ECO:0000256" key="1">
    <source>
        <dbReference type="SAM" id="Phobius"/>
    </source>
</evidence>
<organism evidence="2 3">
    <name type="scientific">Stephania japonica</name>
    <dbReference type="NCBI Taxonomy" id="461633"/>
    <lineage>
        <taxon>Eukaryota</taxon>
        <taxon>Viridiplantae</taxon>
        <taxon>Streptophyta</taxon>
        <taxon>Embryophyta</taxon>
        <taxon>Tracheophyta</taxon>
        <taxon>Spermatophyta</taxon>
        <taxon>Magnoliopsida</taxon>
        <taxon>Ranunculales</taxon>
        <taxon>Menispermaceae</taxon>
        <taxon>Menispermoideae</taxon>
        <taxon>Cissampelideae</taxon>
        <taxon>Stephania</taxon>
    </lineage>
</organism>
<accession>A0AAP0KMP2</accession>
<protein>
    <submittedName>
        <fullName evidence="2">Uncharacterized protein</fullName>
    </submittedName>
</protein>
<dbReference type="EMBL" id="JBBNAE010000001">
    <property type="protein sequence ID" value="KAK9154050.1"/>
    <property type="molecule type" value="Genomic_DNA"/>
</dbReference>
<dbReference type="Proteomes" id="UP001417504">
    <property type="component" value="Unassembled WGS sequence"/>
</dbReference>
<sequence length="108" mass="11912">MQMIVWHRLTRNLKSVVLVNGVCWDILFGVACWQLWQARKNVVMAGESCNQMQLIHSIVSKAKEFMRANGILGASNVKLGRKTEVLVGLSPPSPTALGEGQFGRGPLH</sequence>
<comment type="caution">
    <text evidence="2">The sequence shown here is derived from an EMBL/GenBank/DDBJ whole genome shotgun (WGS) entry which is preliminary data.</text>
</comment>
<keyword evidence="1" id="KW-0812">Transmembrane</keyword>